<evidence type="ECO:0000256" key="3">
    <source>
        <dbReference type="SAM" id="SignalP"/>
    </source>
</evidence>
<proteinExistence type="predicted"/>
<protein>
    <submittedName>
        <fullName evidence="4">Uncharacterized protein</fullName>
    </submittedName>
</protein>
<feature type="coiled-coil region" evidence="1">
    <location>
        <begin position="1080"/>
        <end position="1132"/>
    </location>
</feature>
<accession>A0AA36NEA2</accession>
<evidence type="ECO:0000256" key="2">
    <source>
        <dbReference type="SAM" id="MobiDB-lite"/>
    </source>
</evidence>
<evidence type="ECO:0000313" key="5">
    <source>
        <dbReference type="Proteomes" id="UP001178507"/>
    </source>
</evidence>
<keyword evidence="5" id="KW-1185">Reference proteome</keyword>
<name>A0AA36NEA2_9DINO</name>
<organism evidence="4 5">
    <name type="scientific">Effrenium voratum</name>
    <dbReference type="NCBI Taxonomy" id="2562239"/>
    <lineage>
        <taxon>Eukaryota</taxon>
        <taxon>Sar</taxon>
        <taxon>Alveolata</taxon>
        <taxon>Dinophyceae</taxon>
        <taxon>Suessiales</taxon>
        <taxon>Symbiodiniaceae</taxon>
        <taxon>Effrenium</taxon>
    </lineage>
</organism>
<feature type="signal peptide" evidence="3">
    <location>
        <begin position="1"/>
        <end position="22"/>
    </location>
</feature>
<gene>
    <name evidence="4" type="ORF">EVOR1521_LOCUS25807</name>
</gene>
<keyword evidence="1" id="KW-0175">Coiled coil</keyword>
<feature type="compositionally biased region" description="Basic and acidic residues" evidence="2">
    <location>
        <begin position="1436"/>
        <end position="1452"/>
    </location>
</feature>
<feature type="chain" id="PRO_5041397582" evidence="3">
    <location>
        <begin position="23"/>
        <end position="1789"/>
    </location>
</feature>
<comment type="caution">
    <text evidence="4">The sequence shown here is derived from an EMBL/GenBank/DDBJ whole genome shotgun (WGS) entry which is preliminary data.</text>
</comment>
<sequence length="1789" mass="200424">MAQLAGLAIATFSGSIFPGCLALRADFQQHSFTSSSLSRSEHSSCSTCSDLVQFVKHVGIAWEIFPPSPLPAIDGAITCLPSSHVKWGPGAAEQVESALDDEDCGLGEAHASLSRSEKRDCRQLHAKQSKRASWLGLPVAFLQQMAVCGRCGLCEAFSKVSSLWRRLKAAVRKVAAKLRQVKRKLFGYSYASSRVRSAMARRFDGYFPDGATSALQTASDVNHTDGESGDIDDATHEKMVEDALLQELQKKSPEQMEQHLSLLQQRLEDTEQKDEELMGAAQRKFRAEFDKQRSQLELQLPTLLGNEHCQAFLDASMSSQTLELTLYVEVPHIVNAILHAVVGNFVGALHSLLPKIQLLMTPHLGGAHDRQHHMDQCLQALHEQRQPFLDSCTHEQPLMACTARTYQRLMQGALSQQWWPLMHNEVGTVGSIDLGYDYDELMESLECSSRGSCLEKGLDAGHGSEDLKAVLENSSTDEAARFAELQCSFAGNRIDTEDAEKGKLPVFSDKIWAATLKAHGKTMEFSPAETPPCPNMMPFVVAFCAESLHCMDAERAGQGFGSGVFEVARARAKERMKEIQNITRESTAPVGKYGMTESDDFNRLKDWWWTMISEKASHLDPEEDVYQWNLLWQAANFTNKVGHMATWPAIRAALDGEETEAIDWIATRDYWERVLMMSVMKLNVRQLEMKENGSPVLEKRSLPAVLKNLRSIFDTKFCSPGALGGLTDQNLRRLGVHDQVSLTLAHIDRDSVVIKQWQKWSVLNLKIRDKSRLQKFKDQLAESSCSCMCYNSCSKLKASAYVSCHTGLRTFQAARESALATLHADEVILDRVYSLGEKLQDADLSIVEVPGWGGCQYKLEMQYRQKGPATTFSSKKSKLSGYISQCQLPDFVKLSKGDLRITIWESKGDRYLGHGWDMILEPNQNFEDVDLDVWNKNWDDASSVEAAIDDEDCGLGEAGASLSSSEKKDCRQLHAKQSKRASWLGVPVGFLQQMAVCGRCTVCEAFSKVRSLWRRLKAAISKVAEKLRQVKRMLFGYSYASSHVRSEMARRFDSYFPDGATTALQTASYVNYTDGESGDIDDAMHEKMVEEALLQELRKKSPEQMDQHLSLLQQRLEEVERKDEELMRATERQFQADFAKQRSRLEIQLPTLLGSEHCQAFVEDSMASRTLQLTLFVSVPNVVGAVLNAVAGNFVGALYALVPGVFLSLTPNLGHLPSRQHHMDKCLEALNEQREPYLDSCTHEQPLMACTARTFQRLMQGALSQQWWPLMHNEVGTTVGSIDLGYSYDELMKSLECSSRGSCLERGLDTVAQASQDLKAVLENTSADETARLEELQCAFAGNRIDTEDAETGKLPVFSDKIWAAALKAHGQTMENAPVDTPPCPNMVPFVVAFCADSLRCMDTDRAGQGLGQGVFEVARARAEERIKEFQNITRESTEKVGPDKTEESDDSKRLKDLWRTMLRAKVVGLQPEEDVYQWNLLWQAANFTNKAGRMATWPAIRAALDGEETEAIDWVATRNYWQRVLVMSAMKLNIRQKETAGADDVHEERSLPDVLKNLRSIFDTKFCSPGALGGLTDETLYRLGVKDEVSLAIADMDKQAVVVKMWKLWAAVNVKVSDQTRLQIFKDQLQRSSCSCMCYDACGKLQPSGFVHCPNGFHQEAVDNLTVATLHADKVILDRVYAHGAKYQNVELSIVELNSQGSCQHKLEMRYSEKGKWKTLSGYIAQCNMPDFVVLSEGLDLRITLWEPMGDDHLDATWETFLQPNQHHSDVHEWAWERDEEDSLGLPY</sequence>
<evidence type="ECO:0000313" key="4">
    <source>
        <dbReference type="EMBL" id="CAJ1403054.1"/>
    </source>
</evidence>
<keyword evidence="3" id="KW-0732">Signal</keyword>
<dbReference type="Proteomes" id="UP001178507">
    <property type="component" value="Unassembled WGS sequence"/>
</dbReference>
<dbReference type="EMBL" id="CAUJNA010003478">
    <property type="protein sequence ID" value="CAJ1403054.1"/>
    <property type="molecule type" value="Genomic_DNA"/>
</dbReference>
<evidence type="ECO:0000256" key="1">
    <source>
        <dbReference type="SAM" id="Coils"/>
    </source>
</evidence>
<reference evidence="4" key="1">
    <citation type="submission" date="2023-08" db="EMBL/GenBank/DDBJ databases">
        <authorList>
            <person name="Chen Y."/>
            <person name="Shah S."/>
            <person name="Dougan E. K."/>
            <person name="Thang M."/>
            <person name="Chan C."/>
        </authorList>
    </citation>
    <scope>NUCLEOTIDE SEQUENCE</scope>
</reference>
<feature type="region of interest" description="Disordered" evidence="2">
    <location>
        <begin position="1431"/>
        <end position="1452"/>
    </location>
</feature>